<sequence length="85" mass="9541">MSFPLNQYTVLLTASVCRGTVSDTRYRGSAVNDLRYQAVCESVNLLIFLFARRNSGPQRANLSVGARLQNARTCASCKRIRERDL</sequence>
<proteinExistence type="predicted"/>
<evidence type="ECO:0000313" key="1">
    <source>
        <dbReference type="EMBL" id="MAA13224.1"/>
    </source>
</evidence>
<accession>A0A224YGY4</accession>
<reference evidence="1" key="1">
    <citation type="journal article" date="2017" name="Parasit. Vectors">
        <title>Sialotranscriptomics of Rhipicephalus zambeziensis reveals intricate expression profiles of secretory proteins and suggests tight temporal transcriptional regulation during blood-feeding.</title>
        <authorList>
            <person name="de Castro M.H."/>
            <person name="de Klerk D."/>
            <person name="Pienaar R."/>
            <person name="Rees D.J.G."/>
            <person name="Mans B.J."/>
        </authorList>
    </citation>
    <scope>NUCLEOTIDE SEQUENCE</scope>
    <source>
        <tissue evidence="1">Salivary glands</tissue>
    </source>
</reference>
<dbReference type="EMBL" id="GFPF01002078">
    <property type="protein sequence ID" value="MAA13224.1"/>
    <property type="molecule type" value="Transcribed_RNA"/>
</dbReference>
<dbReference type="AlphaFoldDB" id="A0A224YGY4"/>
<organism evidence="1">
    <name type="scientific">Rhipicephalus zambeziensis</name>
    <dbReference type="NCBI Taxonomy" id="60191"/>
    <lineage>
        <taxon>Eukaryota</taxon>
        <taxon>Metazoa</taxon>
        <taxon>Ecdysozoa</taxon>
        <taxon>Arthropoda</taxon>
        <taxon>Chelicerata</taxon>
        <taxon>Arachnida</taxon>
        <taxon>Acari</taxon>
        <taxon>Parasitiformes</taxon>
        <taxon>Ixodida</taxon>
        <taxon>Ixodoidea</taxon>
        <taxon>Ixodidae</taxon>
        <taxon>Rhipicephalinae</taxon>
        <taxon>Rhipicephalus</taxon>
        <taxon>Rhipicephalus</taxon>
    </lineage>
</organism>
<name>A0A224YGY4_9ACAR</name>
<protein>
    <submittedName>
        <fullName evidence="1">Uncharacterized protein</fullName>
    </submittedName>
</protein>